<dbReference type="Pfam" id="PF11777">
    <property type="entry name" value="DUF3316"/>
    <property type="match status" value="1"/>
</dbReference>
<name>H1Q1P6_9BACT</name>
<organism evidence="2 3">
    <name type="scientific">Prevotella micans F0438</name>
    <dbReference type="NCBI Taxonomy" id="883158"/>
    <lineage>
        <taxon>Bacteria</taxon>
        <taxon>Pseudomonadati</taxon>
        <taxon>Bacteroidota</taxon>
        <taxon>Bacteroidia</taxon>
        <taxon>Bacteroidales</taxon>
        <taxon>Prevotellaceae</taxon>
        <taxon>Prevotella</taxon>
    </lineage>
</organism>
<evidence type="ECO:0008006" key="4">
    <source>
        <dbReference type="Google" id="ProtNLM"/>
    </source>
</evidence>
<keyword evidence="1" id="KW-0732">Signal</keyword>
<feature type="signal peptide" evidence="1">
    <location>
        <begin position="1"/>
        <end position="19"/>
    </location>
</feature>
<dbReference type="eggNOG" id="ENOG5030FNJ">
    <property type="taxonomic scope" value="Bacteria"/>
</dbReference>
<dbReference type="InterPro" id="IPR016879">
    <property type="entry name" value="UCP028299"/>
</dbReference>
<comment type="caution">
    <text evidence="2">The sequence shown here is derived from an EMBL/GenBank/DDBJ whole genome shotgun (WGS) entry which is preliminary data.</text>
</comment>
<sequence>MKNSALLLIILFFALTAAAQDTIQSKKIITTARMLGLGFTNRLDTYLSAEEYTGSELRFVSQTVRENGSRISRAVNHQANIAKMNNSAGNGNEIGALYSFAYDCNYLLLRRQLEIRAGVGLESSLGFLYNTRNTNNIAQAYLAANLEAGIIAAYPFRLLNLPMEARWEAHFPLGGLMFSPNYGQSYYEIFSRGNYDRNIVPTTVFSTPSLRQQLTLDFTVARTTVRLGYMNDIRQSSVNGLKQHAWSHLFLVGIVRKFSITHIIP</sequence>
<protein>
    <recommendedName>
        <fullName evidence="4">DUF3316 domain-containing protein</fullName>
    </recommendedName>
</protein>
<dbReference type="AlphaFoldDB" id="H1Q1P6"/>
<dbReference type="Proteomes" id="UP000016023">
    <property type="component" value="Unassembled WGS sequence"/>
</dbReference>
<gene>
    <name evidence="2" type="ORF">HMPREF9140_00834</name>
</gene>
<evidence type="ECO:0000313" key="2">
    <source>
        <dbReference type="EMBL" id="EHO71516.1"/>
    </source>
</evidence>
<dbReference type="RefSeq" id="WP_006951944.1">
    <property type="nucleotide sequence ID" value="NZ_JH594521.1"/>
</dbReference>
<proteinExistence type="predicted"/>
<dbReference type="HOGENOM" id="CLU_079009_0_0_10"/>
<evidence type="ECO:0000256" key="1">
    <source>
        <dbReference type="SAM" id="SignalP"/>
    </source>
</evidence>
<dbReference type="STRING" id="883158.HMPREF9140_00834"/>
<dbReference type="EMBL" id="AGWK01000027">
    <property type="protein sequence ID" value="EHO71516.1"/>
    <property type="molecule type" value="Genomic_DNA"/>
</dbReference>
<dbReference type="PATRIC" id="fig|883158.3.peg.842"/>
<accession>H1Q1P6</accession>
<evidence type="ECO:0000313" key="3">
    <source>
        <dbReference type="Proteomes" id="UP000016023"/>
    </source>
</evidence>
<feature type="chain" id="PRO_5003552585" description="DUF3316 domain-containing protein" evidence="1">
    <location>
        <begin position="20"/>
        <end position="265"/>
    </location>
</feature>
<keyword evidence="3" id="KW-1185">Reference proteome</keyword>
<reference evidence="2 3" key="1">
    <citation type="submission" date="2011-12" db="EMBL/GenBank/DDBJ databases">
        <title>The Genome Sequence of Prevotella micans F0438.</title>
        <authorList>
            <consortium name="The Broad Institute Genome Sequencing Platform"/>
            <person name="Earl A."/>
            <person name="Ward D."/>
            <person name="Feldgarden M."/>
            <person name="Gevers D."/>
            <person name="Izard J."/>
            <person name="Baranova O.V."/>
            <person name="Blanton J.M."/>
            <person name="Wade W.G."/>
            <person name="Dewhirst F.E."/>
            <person name="Young S.K."/>
            <person name="Zeng Q."/>
            <person name="Gargeya S."/>
            <person name="Fitzgerald M."/>
            <person name="Haas B."/>
            <person name="Abouelleil A."/>
            <person name="Alvarado L."/>
            <person name="Arachchi H.M."/>
            <person name="Berlin A."/>
            <person name="Chapman S.B."/>
            <person name="Gearin G."/>
            <person name="Goldberg J."/>
            <person name="Griggs A."/>
            <person name="Gujja S."/>
            <person name="Hansen M."/>
            <person name="Heiman D."/>
            <person name="Howarth C."/>
            <person name="Larimer J."/>
            <person name="Lui A."/>
            <person name="MacDonald P.J.P."/>
            <person name="McCowen C."/>
            <person name="Montmayeur A."/>
            <person name="Murphy C."/>
            <person name="Neiman D."/>
            <person name="Pearson M."/>
            <person name="Priest M."/>
            <person name="Roberts A."/>
            <person name="Saif S."/>
            <person name="Shea T."/>
            <person name="Sisk P."/>
            <person name="Stolte C."/>
            <person name="Sykes S."/>
            <person name="Wortman J."/>
            <person name="Nusbaum C."/>
            <person name="Birren B."/>
        </authorList>
    </citation>
    <scope>NUCLEOTIDE SEQUENCE [LARGE SCALE GENOMIC DNA]</scope>
    <source>
        <strain evidence="2 3">F0438</strain>
    </source>
</reference>